<evidence type="ECO:0000313" key="3">
    <source>
        <dbReference type="Proteomes" id="UP000249016"/>
    </source>
</evidence>
<name>A0A327NS29_9BACT</name>
<dbReference type="Proteomes" id="UP000249016">
    <property type="component" value="Unassembled WGS sequence"/>
</dbReference>
<dbReference type="EMBL" id="QLII01000001">
    <property type="protein sequence ID" value="RAI78201.1"/>
    <property type="molecule type" value="Genomic_DNA"/>
</dbReference>
<comment type="caution">
    <text evidence="2">The sequence shown here is derived from an EMBL/GenBank/DDBJ whole genome shotgun (WGS) entry which is preliminary data.</text>
</comment>
<dbReference type="Pfam" id="PF00188">
    <property type="entry name" value="CAP"/>
    <property type="match status" value="1"/>
</dbReference>
<dbReference type="InterPro" id="IPR035940">
    <property type="entry name" value="CAP_sf"/>
</dbReference>
<dbReference type="AlphaFoldDB" id="A0A327NS29"/>
<dbReference type="CDD" id="cd05379">
    <property type="entry name" value="CAP_bacterial"/>
    <property type="match status" value="1"/>
</dbReference>
<evidence type="ECO:0000259" key="1">
    <source>
        <dbReference type="Pfam" id="PF00188"/>
    </source>
</evidence>
<keyword evidence="3" id="KW-1185">Reference proteome</keyword>
<proteinExistence type="predicted"/>
<dbReference type="Gene3D" id="3.40.33.10">
    <property type="entry name" value="CAP"/>
    <property type="match status" value="1"/>
</dbReference>
<dbReference type="PANTHER" id="PTHR31157:SF1">
    <property type="entry name" value="SCP DOMAIN-CONTAINING PROTEIN"/>
    <property type="match status" value="1"/>
</dbReference>
<dbReference type="PANTHER" id="PTHR31157">
    <property type="entry name" value="SCP DOMAIN-CONTAINING PROTEIN"/>
    <property type="match status" value="1"/>
</dbReference>
<feature type="domain" description="SCP" evidence="1">
    <location>
        <begin position="56"/>
        <end position="202"/>
    </location>
</feature>
<reference evidence="2 3" key="1">
    <citation type="submission" date="2018-06" db="EMBL/GenBank/DDBJ databases">
        <title>Spirosoma sp. HMF3257 Genome sequencing and assembly.</title>
        <authorList>
            <person name="Kang H."/>
            <person name="Cha I."/>
            <person name="Kim H."/>
            <person name="Kang J."/>
            <person name="Joh K."/>
        </authorList>
    </citation>
    <scope>NUCLEOTIDE SEQUENCE [LARGE SCALE GENOMIC DNA]</scope>
    <source>
        <strain evidence="2 3">HMF3257</strain>
    </source>
</reference>
<organism evidence="2 3">
    <name type="scientific">Spirosoma telluris</name>
    <dbReference type="NCBI Taxonomy" id="2183553"/>
    <lineage>
        <taxon>Bacteria</taxon>
        <taxon>Pseudomonadati</taxon>
        <taxon>Bacteroidota</taxon>
        <taxon>Cytophagia</taxon>
        <taxon>Cytophagales</taxon>
        <taxon>Cytophagaceae</taxon>
        <taxon>Spirosoma</taxon>
    </lineage>
</organism>
<evidence type="ECO:0000313" key="2">
    <source>
        <dbReference type="EMBL" id="RAI78201.1"/>
    </source>
</evidence>
<protein>
    <submittedName>
        <fullName evidence="2">CAP domain-containing protein</fullName>
    </submittedName>
</protein>
<dbReference type="RefSeq" id="WP_111349754.1">
    <property type="nucleotide sequence ID" value="NZ_QLII01000001.1"/>
</dbReference>
<dbReference type="OrthoDB" id="982527at2"/>
<accession>A0A327NS29</accession>
<sequence length="229" mass="26634">MNWWIFVQLYQWVVIPPNTPADYLLSDAAFFAQARSQQPLNLDHPDTLLLDVAIFQATNEVRRQFGLSAFLYDPGLYQAARTHAESMIQKHYYGHDNFYSLAELTSAKRIKRYTNRFNYTAENIGQYPTIDTPDYFSARYNGNTHQYEYFDVETKKLYRPFSYAGYARTAVQEWLHSLHHRASLLSPLYTHIGCAARLSPNPYSERRPPFGRLVQNFGAQCTSQLPTTH</sequence>
<gene>
    <name evidence="2" type="ORF">HMF3257_36355</name>
</gene>
<dbReference type="InterPro" id="IPR014044">
    <property type="entry name" value="CAP_dom"/>
</dbReference>
<dbReference type="SUPFAM" id="SSF55797">
    <property type="entry name" value="PR-1-like"/>
    <property type="match status" value="1"/>
</dbReference>